<evidence type="ECO:0000256" key="1">
    <source>
        <dbReference type="ARBA" id="ARBA00008535"/>
    </source>
</evidence>
<keyword evidence="2" id="KW-0547">Nucleotide-binding</keyword>
<dbReference type="OrthoDB" id="8871742at2759"/>
<comment type="caution">
    <text evidence="6">The sequence shown here is derived from an EMBL/GenBank/DDBJ whole genome shotgun (WGS) entry which is preliminary data.</text>
</comment>
<dbReference type="EMBL" id="JAHKSW010000024">
    <property type="protein sequence ID" value="KAG7317330.1"/>
    <property type="molecule type" value="Genomic_DNA"/>
</dbReference>
<keyword evidence="4" id="KW-0472">Membrane</keyword>
<dbReference type="InterPro" id="IPR045058">
    <property type="entry name" value="GIMA/IAN/Toc"/>
</dbReference>
<reference evidence="6 7" key="1">
    <citation type="submission" date="2021-06" db="EMBL/GenBank/DDBJ databases">
        <title>Chromosome-level genome assembly of the red-tail catfish (Hemibagrus wyckioides).</title>
        <authorList>
            <person name="Shao F."/>
        </authorList>
    </citation>
    <scope>NUCLEOTIDE SEQUENCE [LARGE SCALE GENOMIC DNA]</scope>
    <source>
        <strain evidence="6">EC202008001</strain>
        <tissue evidence="6">Blood</tissue>
    </source>
</reference>
<keyword evidence="4" id="KW-1133">Transmembrane helix</keyword>
<dbReference type="InterPro" id="IPR006703">
    <property type="entry name" value="G_AIG1"/>
</dbReference>
<dbReference type="InterPro" id="IPR027417">
    <property type="entry name" value="P-loop_NTPase"/>
</dbReference>
<dbReference type="GO" id="GO:0005525">
    <property type="term" value="F:GTP binding"/>
    <property type="evidence" value="ECO:0007669"/>
    <property type="project" value="UniProtKB-KW"/>
</dbReference>
<evidence type="ECO:0000256" key="4">
    <source>
        <dbReference type="SAM" id="Phobius"/>
    </source>
</evidence>
<evidence type="ECO:0000256" key="3">
    <source>
        <dbReference type="ARBA" id="ARBA00023134"/>
    </source>
</evidence>
<comment type="similarity">
    <text evidence="1">Belongs to the TRAFAC class TrmE-Era-EngA-EngB-Septin-like GTPase superfamily. AIG1/Toc34/Toc159-like paraseptin GTPase family. IAN subfamily.</text>
</comment>
<dbReference type="PROSITE" id="PS51720">
    <property type="entry name" value="G_AIG1"/>
    <property type="match status" value="1"/>
</dbReference>
<evidence type="ECO:0000313" key="7">
    <source>
        <dbReference type="Proteomes" id="UP000824219"/>
    </source>
</evidence>
<dbReference type="Proteomes" id="UP000824219">
    <property type="component" value="Linkage Group LG24"/>
</dbReference>
<feature type="domain" description="AIG1-type G" evidence="5">
    <location>
        <begin position="29"/>
        <end position="223"/>
    </location>
</feature>
<accession>A0A9D3SBC3</accession>
<sequence>MAAAEGAPAVQRPVLRKCSSSLVEPPTMSTSLRIIMFGSSGHQQFSLTESILQRAVFTGADPHTILTTKTSGEILNKKVTLVNTPNLVDHDLFHYTLKKELKKAVCFSCPGPHAVLFTLNPSEIPSNVYDIYKPLVRYFGDQILKYTMIVLYHEEEELSESEDSMKENKQFKKLLEDCGQRYLVFSGMKNRSEGEMTRQLFEEIEKMVAEHGIFSNSEFEDADKRIRKEEKILQDHRKKEVSAMLEELKKKHSQDDLGRETEHYEEKIRLENREKAEMQIAERLGFTLRLVDYAAAVGKGAFAGAVLAGAMGFPGMAVGAVVGAALGCLLGGAATAAWNIVSNALADFGRHAA</sequence>
<gene>
    <name evidence="6" type="ORF">KOW79_019628</name>
</gene>
<dbReference type="PANTHER" id="PTHR10903">
    <property type="entry name" value="GTPASE, IMAP FAMILY MEMBER-RELATED"/>
    <property type="match status" value="1"/>
</dbReference>
<name>A0A9D3SBC3_9TELE</name>
<dbReference type="Gene3D" id="3.40.50.300">
    <property type="entry name" value="P-loop containing nucleotide triphosphate hydrolases"/>
    <property type="match status" value="1"/>
</dbReference>
<proteinExistence type="inferred from homology"/>
<keyword evidence="4" id="KW-0812">Transmembrane</keyword>
<evidence type="ECO:0000259" key="5">
    <source>
        <dbReference type="PROSITE" id="PS51720"/>
    </source>
</evidence>
<dbReference type="SUPFAM" id="SSF52540">
    <property type="entry name" value="P-loop containing nucleoside triphosphate hydrolases"/>
    <property type="match status" value="1"/>
</dbReference>
<keyword evidence="7" id="KW-1185">Reference proteome</keyword>
<keyword evidence="3" id="KW-0342">GTP-binding</keyword>
<dbReference type="PANTHER" id="PTHR10903:SF177">
    <property type="entry name" value="GTPASE IMAP FAMILY MEMBER 4-LIKE-RELATED"/>
    <property type="match status" value="1"/>
</dbReference>
<dbReference type="Pfam" id="PF04548">
    <property type="entry name" value="AIG1"/>
    <property type="match status" value="1"/>
</dbReference>
<protein>
    <recommendedName>
        <fullName evidence="5">AIG1-type G domain-containing protein</fullName>
    </recommendedName>
</protein>
<feature type="transmembrane region" description="Helical" evidence="4">
    <location>
        <begin position="317"/>
        <end position="341"/>
    </location>
</feature>
<evidence type="ECO:0000313" key="6">
    <source>
        <dbReference type="EMBL" id="KAG7317330.1"/>
    </source>
</evidence>
<organism evidence="6 7">
    <name type="scientific">Hemibagrus wyckioides</name>
    <dbReference type="NCBI Taxonomy" id="337641"/>
    <lineage>
        <taxon>Eukaryota</taxon>
        <taxon>Metazoa</taxon>
        <taxon>Chordata</taxon>
        <taxon>Craniata</taxon>
        <taxon>Vertebrata</taxon>
        <taxon>Euteleostomi</taxon>
        <taxon>Actinopterygii</taxon>
        <taxon>Neopterygii</taxon>
        <taxon>Teleostei</taxon>
        <taxon>Ostariophysi</taxon>
        <taxon>Siluriformes</taxon>
        <taxon>Bagridae</taxon>
        <taxon>Hemibagrus</taxon>
    </lineage>
</organism>
<dbReference type="AlphaFoldDB" id="A0A9D3SBC3"/>
<evidence type="ECO:0000256" key="2">
    <source>
        <dbReference type="ARBA" id="ARBA00022741"/>
    </source>
</evidence>